<feature type="region of interest" description="Disordered" evidence="1">
    <location>
        <begin position="253"/>
        <end position="280"/>
    </location>
</feature>
<reference evidence="2 3" key="1">
    <citation type="journal article" date="2013" name="Genome Announc.">
        <title>Complete Genome Sequence of Mycobacterium massiliense Clinical Strain Asan 50594, Belonging to the Type II Genotype.</title>
        <authorList>
            <person name="Kim B.J."/>
            <person name="Kim B.R."/>
            <person name="Hong S.H."/>
            <person name="Seok S.H."/>
            <person name="Kook Y.H."/>
            <person name="Kim B.J."/>
        </authorList>
    </citation>
    <scope>NUCLEOTIDE SEQUENCE [LARGE SCALE GENOMIC DNA]</scope>
    <source>
        <strain evidence="2 3">50594</strain>
    </source>
</reference>
<evidence type="ECO:0000256" key="1">
    <source>
        <dbReference type="SAM" id="MobiDB-lite"/>
    </source>
</evidence>
<sequence length="280" mass="31104">MPDFYLTTPEVADQLGWSLSTLNSRIRNGEFAQEDVVLGGRYLGWRQSTVDAYRDEEDTASKFGIDFPAVLGIIVQLRRLAETVRFYGRGMDAKDTGISITIPDEMYMVLGRLESSVRGNMVLDVSVTARFAEPFDEGGEGQRAVRRRMSELDAHLIEFWLSDRVPTVTNGWGRKEPDVVRAGLLRQAAHQIADEQRALRKAFVGRTAHMYYNRLSEITAKIHAYADGLAPDSELREAMSAGSIPLRGPEELIAEYTPDHDSAPSAAADPGLVDEPEDQA</sequence>
<accession>A0AB33AIS4</accession>
<organism evidence="2 3">
    <name type="scientific">Mycobacteroides abscessus subsp. bolletii 50594</name>
    <dbReference type="NCBI Taxonomy" id="1303024"/>
    <lineage>
        <taxon>Bacteria</taxon>
        <taxon>Bacillati</taxon>
        <taxon>Actinomycetota</taxon>
        <taxon>Actinomycetes</taxon>
        <taxon>Mycobacteriales</taxon>
        <taxon>Mycobacteriaceae</taxon>
        <taxon>Mycobacteroides</taxon>
        <taxon>Mycobacteroides abscessus</taxon>
    </lineage>
</organism>
<geneLocation type="plasmid" evidence="2 3">
    <name>2</name>
</geneLocation>
<keyword evidence="2" id="KW-0614">Plasmid</keyword>
<dbReference type="Proteomes" id="UP000013961">
    <property type="component" value="Plasmid 2"/>
</dbReference>
<evidence type="ECO:0000313" key="2">
    <source>
        <dbReference type="EMBL" id="AGM31739.1"/>
    </source>
</evidence>
<evidence type="ECO:0000313" key="3">
    <source>
        <dbReference type="Proteomes" id="UP000013961"/>
    </source>
</evidence>
<dbReference type="KEGG" id="mabb:MASS_2p0028"/>
<dbReference type="EMBL" id="CP004376">
    <property type="protein sequence ID" value="AGM31739.1"/>
    <property type="molecule type" value="Genomic_DNA"/>
</dbReference>
<name>A0AB33AIS4_9MYCO</name>
<gene>
    <name evidence="2" type="ORF">MASS_2p0028</name>
</gene>
<dbReference type="RefSeq" id="WP_016341443.1">
    <property type="nucleotide sequence ID" value="NC_021279.1"/>
</dbReference>
<evidence type="ECO:0008006" key="4">
    <source>
        <dbReference type="Google" id="ProtNLM"/>
    </source>
</evidence>
<dbReference type="AlphaFoldDB" id="A0AB33AIS4"/>
<protein>
    <recommendedName>
        <fullName evidence="4">Helix-turn-helix domain-containing protein</fullName>
    </recommendedName>
</protein>
<proteinExistence type="predicted"/>